<dbReference type="InterPro" id="IPR011006">
    <property type="entry name" value="CheY-like_superfamily"/>
</dbReference>
<protein>
    <submittedName>
        <fullName evidence="5">Response regulator transcription factor</fullName>
    </submittedName>
</protein>
<dbReference type="SUPFAM" id="SSF52172">
    <property type="entry name" value="CheY-like"/>
    <property type="match status" value="1"/>
</dbReference>
<dbReference type="PANTHER" id="PTHR44688">
    <property type="entry name" value="DNA-BINDING TRANSCRIPTIONAL ACTIVATOR DEVR_DOSR"/>
    <property type="match status" value="1"/>
</dbReference>
<keyword evidence="2" id="KW-0238">DNA-binding</keyword>
<comment type="caution">
    <text evidence="5">The sequence shown here is derived from an EMBL/GenBank/DDBJ whole genome shotgun (WGS) entry which is preliminary data.</text>
</comment>
<dbReference type="Proteomes" id="UP000790580">
    <property type="component" value="Unassembled WGS sequence"/>
</dbReference>
<dbReference type="PANTHER" id="PTHR44688:SF16">
    <property type="entry name" value="DNA-BINDING TRANSCRIPTIONAL ACTIVATOR DEVR_DOSR"/>
    <property type="match status" value="1"/>
</dbReference>
<dbReference type="RefSeq" id="WP_088075732.1">
    <property type="nucleotide sequence ID" value="NZ_JAHQCR010000017.1"/>
</dbReference>
<evidence type="ECO:0000256" key="3">
    <source>
        <dbReference type="ARBA" id="ARBA00023163"/>
    </source>
</evidence>
<evidence type="ECO:0000313" key="5">
    <source>
        <dbReference type="EMBL" id="MBU9720370.1"/>
    </source>
</evidence>
<dbReference type="EMBL" id="JAHQCR010000017">
    <property type="protein sequence ID" value="MBU9720370.1"/>
    <property type="molecule type" value="Genomic_DNA"/>
</dbReference>
<sequence>MKVLIGINHELVRYGLIQLLKDIQPIESMVMVATTEEFIEALREYEFDLTIVDVGLRGAGGTKSILLALNELPNSTKTVFMYNDHDVVEDIFHMENRNLFGVFHEKSTLEDLMDTFQKIMAGEKVILNKDKKSEDELFLNVNSSLSNREKEVFHLKVRGYTVKDTAKLLNISPKTVENHRRNIKNKLLIVKSSEWYEWAQKLNMM</sequence>
<dbReference type="Gene3D" id="3.40.50.2300">
    <property type="match status" value="1"/>
</dbReference>
<organism evidence="5 6">
    <name type="scientific">Evansella alkalicola</name>
    <dbReference type="NCBI Taxonomy" id="745819"/>
    <lineage>
        <taxon>Bacteria</taxon>
        <taxon>Bacillati</taxon>
        <taxon>Bacillota</taxon>
        <taxon>Bacilli</taxon>
        <taxon>Bacillales</taxon>
        <taxon>Bacillaceae</taxon>
        <taxon>Evansella</taxon>
    </lineage>
</organism>
<accession>A0ABS6JPL0</accession>
<dbReference type="SUPFAM" id="SSF46894">
    <property type="entry name" value="C-terminal effector domain of the bipartite response regulators"/>
    <property type="match status" value="1"/>
</dbReference>
<gene>
    <name evidence="5" type="ORF">KS407_02810</name>
</gene>
<evidence type="ECO:0000256" key="2">
    <source>
        <dbReference type="ARBA" id="ARBA00023125"/>
    </source>
</evidence>
<keyword evidence="1" id="KW-0805">Transcription regulation</keyword>
<dbReference type="InterPro" id="IPR016032">
    <property type="entry name" value="Sig_transdc_resp-reg_C-effctor"/>
</dbReference>
<evidence type="ECO:0000313" key="6">
    <source>
        <dbReference type="Proteomes" id="UP000790580"/>
    </source>
</evidence>
<dbReference type="Pfam" id="PF00196">
    <property type="entry name" value="GerE"/>
    <property type="match status" value="1"/>
</dbReference>
<feature type="domain" description="HTH luxR-type" evidence="4">
    <location>
        <begin position="138"/>
        <end position="203"/>
    </location>
</feature>
<reference evidence="5 6" key="1">
    <citation type="submission" date="2021-06" db="EMBL/GenBank/DDBJ databases">
        <title>Bacillus sp. RD4P76, an endophyte from a halophyte.</title>
        <authorList>
            <person name="Sun J.-Q."/>
        </authorList>
    </citation>
    <scope>NUCLEOTIDE SEQUENCE [LARGE SCALE GENOMIC DNA]</scope>
    <source>
        <strain evidence="5 6">JCM 17098</strain>
    </source>
</reference>
<evidence type="ECO:0000256" key="1">
    <source>
        <dbReference type="ARBA" id="ARBA00023015"/>
    </source>
</evidence>
<proteinExistence type="predicted"/>
<dbReference type="SMART" id="SM00421">
    <property type="entry name" value="HTH_LUXR"/>
    <property type="match status" value="1"/>
</dbReference>
<dbReference type="PROSITE" id="PS50043">
    <property type="entry name" value="HTH_LUXR_2"/>
    <property type="match status" value="1"/>
</dbReference>
<name>A0ABS6JPL0_9BACI</name>
<keyword evidence="6" id="KW-1185">Reference proteome</keyword>
<keyword evidence="3" id="KW-0804">Transcription</keyword>
<dbReference type="PRINTS" id="PR00038">
    <property type="entry name" value="HTHLUXR"/>
</dbReference>
<evidence type="ECO:0000259" key="4">
    <source>
        <dbReference type="PROSITE" id="PS50043"/>
    </source>
</evidence>
<dbReference type="CDD" id="cd06170">
    <property type="entry name" value="LuxR_C_like"/>
    <property type="match status" value="1"/>
</dbReference>
<dbReference type="InterPro" id="IPR000792">
    <property type="entry name" value="Tscrpt_reg_LuxR_C"/>
</dbReference>